<dbReference type="Pfam" id="PF07762">
    <property type="entry name" value="DUF1618"/>
    <property type="match status" value="1"/>
</dbReference>
<feature type="compositionally biased region" description="Basic residues" evidence="1">
    <location>
        <begin position="539"/>
        <end position="548"/>
    </location>
</feature>
<dbReference type="PANTHER" id="PTHR33086:SF94">
    <property type="entry name" value="EXPRESSED PROTEIN"/>
    <property type="match status" value="1"/>
</dbReference>
<reference evidence="3" key="1">
    <citation type="submission" date="2015-04" db="UniProtKB">
        <authorList>
            <consortium name="EnsemblPlants"/>
        </authorList>
    </citation>
    <scope>IDENTIFICATION</scope>
</reference>
<dbReference type="PANTHER" id="PTHR33086">
    <property type="entry name" value="OS05G0468200 PROTEIN-RELATED"/>
    <property type="match status" value="1"/>
</dbReference>
<keyword evidence="4" id="KW-1185">Reference proteome</keyword>
<name>A0A0E0D0M2_9ORYZ</name>
<feature type="domain" description="DUF1618" evidence="2">
    <location>
        <begin position="260"/>
        <end position="394"/>
    </location>
</feature>
<evidence type="ECO:0000256" key="1">
    <source>
        <dbReference type="SAM" id="MobiDB-lite"/>
    </source>
</evidence>
<evidence type="ECO:0000313" key="3">
    <source>
        <dbReference type="EnsemblPlants" id="OMERI03G15800.1"/>
    </source>
</evidence>
<organism evidence="3">
    <name type="scientific">Oryza meridionalis</name>
    <dbReference type="NCBI Taxonomy" id="40149"/>
    <lineage>
        <taxon>Eukaryota</taxon>
        <taxon>Viridiplantae</taxon>
        <taxon>Streptophyta</taxon>
        <taxon>Embryophyta</taxon>
        <taxon>Tracheophyta</taxon>
        <taxon>Spermatophyta</taxon>
        <taxon>Magnoliopsida</taxon>
        <taxon>Liliopsida</taxon>
        <taxon>Poales</taxon>
        <taxon>Poaceae</taxon>
        <taxon>BOP clade</taxon>
        <taxon>Oryzoideae</taxon>
        <taxon>Oryzeae</taxon>
        <taxon>Oryzinae</taxon>
        <taxon>Oryza</taxon>
    </lineage>
</organism>
<feature type="region of interest" description="Disordered" evidence="1">
    <location>
        <begin position="505"/>
        <end position="599"/>
    </location>
</feature>
<accession>A0A0E0D0M2</accession>
<reference evidence="3" key="2">
    <citation type="submission" date="2018-05" db="EMBL/GenBank/DDBJ databases">
        <title>OmerRS3 (Oryza meridionalis Reference Sequence Version 3).</title>
        <authorList>
            <person name="Zhang J."/>
            <person name="Kudrna D."/>
            <person name="Lee S."/>
            <person name="Talag J."/>
            <person name="Welchert J."/>
            <person name="Wing R.A."/>
        </authorList>
    </citation>
    <scope>NUCLEOTIDE SEQUENCE [LARGE SCALE GENOMIC DNA]</scope>
    <source>
        <strain evidence="3">cv. OR44</strain>
    </source>
</reference>
<feature type="compositionally biased region" description="Basic and acidic residues" evidence="1">
    <location>
        <begin position="589"/>
        <end position="599"/>
    </location>
</feature>
<dbReference type="EnsemblPlants" id="OMERI03G15800.1">
    <property type="protein sequence ID" value="OMERI03G15800.1"/>
    <property type="gene ID" value="OMERI03G15800"/>
</dbReference>
<evidence type="ECO:0000313" key="4">
    <source>
        <dbReference type="Proteomes" id="UP000008021"/>
    </source>
</evidence>
<protein>
    <recommendedName>
        <fullName evidence="2">DUF1618 domain-containing protein</fullName>
    </recommendedName>
</protein>
<evidence type="ECO:0000259" key="2">
    <source>
        <dbReference type="Pfam" id="PF07762"/>
    </source>
</evidence>
<dbReference type="Gramene" id="OMERI03G15800.1">
    <property type="protein sequence ID" value="OMERI03G15800.1"/>
    <property type="gene ID" value="OMERI03G15800"/>
</dbReference>
<dbReference type="AlphaFoldDB" id="A0A0E0D0M2"/>
<proteinExistence type="predicted"/>
<dbReference type="Proteomes" id="UP000008021">
    <property type="component" value="Chromosome 3"/>
</dbReference>
<dbReference type="InterPro" id="IPR011676">
    <property type="entry name" value="DUF1618"/>
</dbReference>
<sequence length="664" mass="71859">MAAMGRTVLPSYVLLDRIVRSEEEAVEEESEWAAMECADWKSYGCHPGDERYPRNAARVKGMLLLARLAEPPGLSELSIRLSAAAAVPRPPPASFPPGAAVPPIPNLPDASPDDDPPLTYVEAAGDGLIALTSCFRDGCSCYLVYDVVGKSLSMIPGLPESCLTYCSMRPLPLRTAAAGGYALRSSYSLAIVAKDMRFDMEAGGDVYRDVLCLCPPRPSSSSSSRGGITPWQFKDAIFPSQMPGSFHGDKVFSFGGHAFWADLAKGVLFCRCDDALSGRNDDAVQFRYIPLPVECHLNISFAMRGDLQLCRTMSCVDGGGDSIKFVCISDGGSSSAHTGDRAITMWTLTLATGEWLKDAQLMVADLWELEGFDKARLPKAIPISPVLNPQEDGVLSFMLNDADAELYMVSLNMHSKKLLSSLTLSSCPDDIVPPLGLDLSKDLQNLSLRPIAAESVPAKTQGRPIATKRRRSSLPGRLVMLEQTSFCQAAAYLVGVGDWGGVAASPESREMERGGPSLHPQSLQPDLPAVTATTDGSSRRHCHRRRICRGREARGGGGSRRRRIRPHLPSTPPPSSGPHASAANPPPLREGEGGEMGRHRRFSIDREGIGGGEEMKFRVRVLAADIYIGWDQSGPSIRSDGFGFSRIEPPHYWASKWACKFRPG</sequence>